<evidence type="ECO:0000313" key="1">
    <source>
        <dbReference type="EMBL" id="MBX47023.1"/>
    </source>
</evidence>
<organism evidence="1">
    <name type="scientific">Rhizophora mucronata</name>
    <name type="common">Asiatic mangrove</name>
    <dbReference type="NCBI Taxonomy" id="61149"/>
    <lineage>
        <taxon>Eukaryota</taxon>
        <taxon>Viridiplantae</taxon>
        <taxon>Streptophyta</taxon>
        <taxon>Embryophyta</taxon>
        <taxon>Tracheophyta</taxon>
        <taxon>Spermatophyta</taxon>
        <taxon>Magnoliopsida</taxon>
        <taxon>eudicotyledons</taxon>
        <taxon>Gunneridae</taxon>
        <taxon>Pentapetalae</taxon>
        <taxon>rosids</taxon>
        <taxon>fabids</taxon>
        <taxon>Malpighiales</taxon>
        <taxon>Rhizophoraceae</taxon>
        <taxon>Rhizophora</taxon>
    </lineage>
</organism>
<protein>
    <submittedName>
        <fullName evidence="1">Uncharacterized protein</fullName>
    </submittedName>
</protein>
<dbReference type="AlphaFoldDB" id="A0A2P2NX12"/>
<reference evidence="1" key="1">
    <citation type="submission" date="2018-02" db="EMBL/GenBank/DDBJ databases">
        <title>Rhizophora mucronata_Transcriptome.</title>
        <authorList>
            <person name="Meera S.P."/>
            <person name="Sreeshan A."/>
            <person name="Augustine A."/>
        </authorList>
    </citation>
    <scope>NUCLEOTIDE SEQUENCE</scope>
    <source>
        <tissue evidence="1">Leaf</tissue>
    </source>
</reference>
<proteinExistence type="predicted"/>
<name>A0A2P2NX12_RHIMU</name>
<accession>A0A2P2NX12</accession>
<sequence>MTTLKTSWAYEYQGIQCQALVTCLQ</sequence>
<dbReference type="EMBL" id="GGEC01066539">
    <property type="protein sequence ID" value="MBX47023.1"/>
    <property type="molecule type" value="Transcribed_RNA"/>
</dbReference>